<dbReference type="STRING" id="395961.Cyan7425_1239"/>
<accession>B8HMK3</accession>
<evidence type="ECO:0000313" key="2">
    <source>
        <dbReference type="EMBL" id="ACL43618.1"/>
    </source>
</evidence>
<protein>
    <submittedName>
        <fullName evidence="2">Uncharacterized protein</fullName>
    </submittedName>
</protein>
<feature type="transmembrane region" description="Helical" evidence="1">
    <location>
        <begin position="339"/>
        <end position="356"/>
    </location>
</feature>
<feature type="transmembrane region" description="Helical" evidence="1">
    <location>
        <begin position="316"/>
        <end position="332"/>
    </location>
</feature>
<feature type="transmembrane region" description="Helical" evidence="1">
    <location>
        <begin position="286"/>
        <end position="304"/>
    </location>
</feature>
<feature type="transmembrane region" description="Helical" evidence="1">
    <location>
        <begin position="362"/>
        <end position="384"/>
    </location>
</feature>
<sequence length="491" mass="55191">MSYSNPDLLHRIRQGDSQAIAQWLTQQLQPWGITARAQVQTEALQIILEANPVPDPEWAVAWLKQHFFPLEMSGIQTLKLLARPQGTALPSWSRDLSWPPPTLSLPQKTSQLRELAEQGNAAAMMLLINRALEHKNITATVKYQEPDLEILLSATTACDRNIVTTLIQRELQHWQGLNWQSLTLKTEAESELDWQETLTPSSLGQPASVAQTATIAEPTNAHSQPGQGAATATVVKYELGMPIREIDPPGWQALAGGIFLALLLIASPQVTFLLSPLMTLVHELGHAFAAWGFGYPAIPAFDFMYGGGITLHGDRWPGLVFLVYIGLGYLLFSYRYNRITCRVLWVVIALYSLCAFSELHQLIFVGMGHGFELIFAGIFLYRGISGFGCRYGIERPLYAMISFFIVIYNLRFSWGLMFDSVARAIYEEGKGGLLDHDFVRLGRDYFHVDLSIVVGGFLLLTLLTPILIFILYRYWQLILYLFARLFLVKID</sequence>
<feature type="transmembrane region" description="Helical" evidence="1">
    <location>
        <begin position="396"/>
        <end position="414"/>
    </location>
</feature>
<keyword evidence="1" id="KW-0812">Transmembrane</keyword>
<feature type="transmembrane region" description="Helical" evidence="1">
    <location>
        <begin position="450"/>
        <end position="475"/>
    </location>
</feature>
<dbReference type="HOGENOM" id="CLU_044977_0_0_3"/>
<dbReference type="EMBL" id="CP001344">
    <property type="protein sequence ID" value="ACL43618.1"/>
    <property type="molecule type" value="Genomic_DNA"/>
</dbReference>
<keyword evidence="1" id="KW-1133">Transmembrane helix</keyword>
<name>B8HMK3_CYAP4</name>
<evidence type="ECO:0000256" key="1">
    <source>
        <dbReference type="SAM" id="Phobius"/>
    </source>
</evidence>
<dbReference type="eggNOG" id="COG2319">
    <property type="taxonomic scope" value="Bacteria"/>
</dbReference>
<organism evidence="2">
    <name type="scientific">Cyanothece sp. (strain PCC 7425 / ATCC 29141)</name>
    <dbReference type="NCBI Taxonomy" id="395961"/>
    <lineage>
        <taxon>Bacteria</taxon>
        <taxon>Bacillati</taxon>
        <taxon>Cyanobacteriota</taxon>
        <taxon>Cyanophyceae</taxon>
        <taxon>Gomontiellales</taxon>
        <taxon>Cyanothecaceae</taxon>
        <taxon>Cyanothece</taxon>
    </lineage>
</organism>
<dbReference type="KEGG" id="cyn:Cyan7425_1239"/>
<keyword evidence="1" id="KW-0472">Membrane</keyword>
<gene>
    <name evidence="2" type="ordered locus">Cyan7425_1239</name>
</gene>
<feature type="transmembrane region" description="Helical" evidence="1">
    <location>
        <begin position="251"/>
        <end position="274"/>
    </location>
</feature>
<proteinExistence type="predicted"/>
<reference evidence="2" key="1">
    <citation type="submission" date="2009-01" db="EMBL/GenBank/DDBJ databases">
        <title>Complete sequence of chromosome Cyanothece sp. PCC 7425.</title>
        <authorList>
            <consortium name="US DOE Joint Genome Institute"/>
            <person name="Lucas S."/>
            <person name="Copeland A."/>
            <person name="Lapidus A."/>
            <person name="Glavina del Rio T."/>
            <person name="Dalin E."/>
            <person name="Tice H."/>
            <person name="Bruce D."/>
            <person name="Goodwin L."/>
            <person name="Pitluck S."/>
            <person name="Sims D."/>
            <person name="Meineke L."/>
            <person name="Brettin T."/>
            <person name="Detter J.C."/>
            <person name="Han C."/>
            <person name="Larimer F."/>
            <person name="Land M."/>
            <person name="Hauser L."/>
            <person name="Kyrpides N."/>
            <person name="Ovchinnikova G."/>
            <person name="Liberton M."/>
            <person name="Stoeckel J."/>
            <person name="Banerjee A."/>
            <person name="Singh A."/>
            <person name="Page L."/>
            <person name="Sato H."/>
            <person name="Zhao L."/>
            <person name="Sherman L."/>
            <person name="Pakrasi H."/>
            <person name="Richardson P."/>
        </authorList>
    </citation>
    <scope>NUCLEOTIDE SEQUENCE</scope>
    <source>
        <strain evidence="2">PCC 7425</strain>
    </source>
</reference>
<dbReference type="AlphaFoldDB" id="B8HMK3"/>